<reference evidence="2" key="2">
    <citation type="journal article" date="2016" name="Fungal Biol.">
        <title>Ochratoxin A production by Penicillium thymicola.</title>
        <authorList>
            <person name="Nguyen H.D.T."/>
            <person name="McMullin D.R."/>
            <person name="Ponomareva E."/>
            <person name="Riley R."/>
            <person name="Pomraning K.R."/>
            <person name="Baker S.E."/>
            <person name="Seifert K.A."/>
        </authorList>
    </citation>
    <scope>NUCLEOTIDE SEQUENCE</scope>
    <source>
        <strain evidence="2">DAOM 180753</strain>
    </source>
</reference>
<feature type="transmembrane region" description="Helical" evidence="1">
    <location>
        <begin position="12"/>
        <end position="34"/>
    </location>
</feature>
<name>A0AAI9T953_PENTH</name>
<organism evidence="2 3">
    <name type="scientific">Penicillium thymicola</name>
    <dbReference type="NCBI Taxonomy" id="293382"/>
    <lineage>
        <taxon>Eukaryota</taxon>
        <taxon>Fungi</taxon>
        <taxon>Dikarya</taxon>
        <taxon>Ascomycota</taxon>
        <taxon>Pezizomycotina</taxon>
        <taxon>Eurotiomycetes</taxon>
        <taxon>Eurotiomycetidae</taxon>
        <taxon>Eurotiales</taxon>
        <taxon>Aspergillaceae</taxon>
        <taxon>Penicillium</taxon>
    </lineage>
</organism>
<gene>
    <name evidence="2" type="ORF">VN97_g10412</name>
</gene>
<proteinExistence type="predicted"/>
<evidence type="ECO:0000256" key="1">
    <source>
        <dbReference type="SAM" id="Phobius"/>
    </source>
</evidence>
<dbReference type="AlphaFoldDB" id="A0AAI9T953"/>
<dbReference type="EMBL" id="LACB01000480">
    <property type="protein sequence ID" value="KAJ9483007.1"/>
    <property type="molecule type" value="Genomic_DNA"/>
</dbReference>
<reference evidence="2" key="1">
    <citation type="submission" date="2015-06" db="EMBL/GenBank/DDBJ databases">
        <authorList>
            <person name="Nguyen H."/>
        </authorList>
    </citation>
    <scope>NUCLEOTIDE SEQUENCE</scope>
    <source>
        <strain evidence="2">DAOM 180753</strain>
    </source>
</reference>
<evidence type="ECO:0000313" key="2">
    <source>
        <dbReference type="EMBL" id="KAJ9483007.1"/>
    </source>
</evidence>
<accession>A0AAI9T953</accession>
<comment type="caution">
    <text evidence="2">The sequence shown here is derived from an EMBL/GenBank/DDBJ whole genome shotgun (WGS) entry which is preliminary data.</text>
</comment>
<keyword evidence="1" id="KW-1133">Transmembrane helix</keyword>
<keyword evidence="1" id="KW-0812">Transmembrane</keyword>
<protein>
    <submittedName>
        <fullName evidence="2">Uncharacterized protein</fullName>
    </submittedName>
</protein>
<keyword evidence="1" id="KW-0472">Membrane</keyword>
<sequence>MPYLVHTALSVPLFTGLCPVNVHALMLSFGLVIYRSLHRPIQCTVNHSSLLWWCHLTLCDRTVVSSPSSSFLLLP</sequence>
<keyword evidence="3" id="KW-1185">Reference proteome</keyword>
<dbReference type="Proteomes" id="UP001227192">
    <property type="component" value="Unassembled WGS sequence"/>
</dbReference>
<evidence type="ECO:0000313" key="3">
    <source>
        <dbReference type="Proteomes" id="UP001227192"/>
    </source>
</evidence>